<keyword evidence="2" id="KW-1185">Reference proteome</keyword>
<proteinExistence type="predicted"/>
<reference evidence="1 2" key="2">
    <citation type="journal article" date="2022" name="Mol. Ecol. Resour.">
        <title>The genomes of chicory, endive, great burdock and yacon provide insights into Asteraceae paleo-polyploidization history and plant inulin production.</title>
        <authorList>
            <person name="Fan W."/>
            <person name="Wang S."/>
            <person name="Wang H."/>
            <person name="Wang A."/>
            <person name="Jiang F."/>
            <person name="Liu H."/>
            <person name="Zhao H."/>
            <person name="Xu D."/>
            <person name="Zhang Y."/>
        </authorList>
    </citation>
    <scope>NUCLEOTIDE SEQUENCE [LARGE SCALE GENOMIC DNA]</scope>
    <source>
        <strain evidence="2">cv. Yunnan</strain>
        <tissue evidence="1">Leaves</tissue>
    </source>
</reference>
<sequence length="118" mass="13149">MSSGKSDMPNARKVEPSEESSEDIHVVSAPSVDGHVQSGGSVSGEDSMDSVPFEPIDQERDELKLGNRKLKLKRKVNEKWINDVELGIRSLKGKVKAERMDVECVVTTRELKDIRSRV</sequence>
<comment type="caution">
    <text evidence="1">The sequence shown here is derived from an EMBL/GenBank/DDBJ whole genome shotgun (WGS) entry which is preliminary data.</text>
</comment>
<protein>
    <submittedName>
        <fullName evidence="1">Uncharacterized protein</fullName>
    </submittedName>
</protein>
<accession>A0ACB9GPE3</accession>
<dbReference type="EMBL" id="CM042031">
    <property type="protein sequence ID" value="KAI3785393.1"/>
    <property type="molecule type" value="Genomic_DNA"/>
</dbReference>
<evidence type="ECO:0000313" key="1">
    <source>
        <dbReference type="EMBL" id="KAI3785393.1"/>
    </source>
</evidence>
<gene>
    <name evidence="1" type="ORF">L1987_44511</name>
</gene>
<evidence type="ECO:0000313" key="2">
    <source>
        <dbReference type="Proteomes" id="UP001056120"/>
    </source>
</evidence>
<organism evidence="1 2">
    <name type="scientific">Smallanthus sonchifolius</name>
    <dbReference type="NCBI Taxonomy" id="185202"/>
    <lineage>
        <taxon>Eukaryota</taxon>
        <taxon>Viridiplantae</taxon>
        <taxon>Streptophyta</taxon>
        <taxon>Embryophyta</taxon>
        <taxon>Tracheophyta</taxon>
        <taxon>Spermatophyta</taxon>
        <taxon>Magnoliopsida</taxon>
        <taxon>eudicotyledons</taxon>
        <taxon>Gunneridae</taxon>
        <taxon>Pentapetalae</taxon>
        <taxon>asterids</taxon>
        <taxon>campanulids</taxon>
        <taxon>Asterales</taxon>
        <taxon>Asteraceae</taxon>
        <taxon>Asteroideae</taxon>
        <taxon>Heliantheae alliance</taxon>
        <taxon>Millerieae</taxon>
        <taxon>Smallanthus</taxon>
    </lineage>
</organism>
<dbReference type="Proteomes" id="UP001056120">
    <property type="component" value="Linkage Group LG14"/>
</dbReference>
<name>A0ACB9GPE3_9ASTR</name>
<reference evidence="2" key="1">
    <citation type="journal article" date="2022" name="Mol. Ecol. Resour.">
        <title>The genomes of chicory, endive, great burdock and yacon provide insights into Asteraceae palaeo-polyploidization history and plant inulin production.</title>
        <authorList>
            <person name="Fan W."/>
            <person name="Wang S."/>
            <person name="Wang H."/>
            <person name="Wang A."/>
            <person name="Jiang F."/>
            <person name="Liu H."/>
            <person name="Zhao H."/>
            <person name="Xu D."/>
            <person name="Zhang Y."/>
        </authorList>
    </citation>
    <scope>NUCLEOTIDE SEQUENCE [LARGE SCALE GENOMIC DNA]</scope>
    <source>
        <strain evidence="2">cv. Yunnan</strain>
    </source>
</reference>